<proteinExistence type="predicted"/>
<dbReference type="RefSeq" id="WP_155476363.1">
    <property type="nucleotide sequence ID" value="NZ_WNKU01000009.1"/>
</dbReference>
<organism evidence="1 2">
    <name type="scientific">Heliobacterium mobile</name>
    <name type="common">Heliobacillus mobilis</name>
    <dbReference type="NCBI Taxonomy" id="28064"/>
    <lineage>
        <taxon>Bacteria</taxon>
        <taxon>Bacillati</taxon>
        <taxon>Bacillota</taxon>
        <taxon>Clostridia</taxon>
        <taxon>Eubacteriales</taxon>
        <taxon>Heliobacteriaceae</taxon>
        <taxon>Heliobacterium</taxon>
    </lineage>
</organism>
<protein>
    <submittedName>
        <fullName evidence="1">Uncharacterized protein</fullName>
    </submittedName>
</protein>
<name>A0A6I3SKQ4_HELMO</name>
<comment type="caution">
    <text evidence="1">The sequence shown here is derived from an EMBL/GenBank/DDBJ whole genome shotgun (WGS) entry which is preliminary data.</text>
</comment>
<sequence length="49" mass="5644">MLQVVKQLKAMVAELKNSDDANKDNERGKKIRKTISILESTIDEIEYHV</sequence>
<accession>A0A6I3SKQ4</accession>
<evidence type="ECO:0000313" key="2">
    <source>
        <dbReference type="Proteomes" id="UP000430670"/>
    </source>
</evidence>
<gene>
    <name evidence="1" type="ORF">GJ688_09805</name>
</gene>
<keyword evidence="2" id="KW-1185">Reference proteome</keyword>
<dbReference type="OrthoDB" id="2086266at2"/>
<dbReference type="AlphaFoldDB" id="A0A6I3SKQ4"/>
<dbReference type="Proteomes" id="UP000430670">
    <property type="component" value="Unassembled WGS sequence"/>
</dbReference>
<evidence type="ECO:0000313" key="1">
    <source>
        <dbReference type="EMBL" id="MTV49272.1"/>
    </source>
</evidence>
<dbReference type="EMBL" id="WNKU01000009">
    <property type="protein sequence ID" value="MTV49272.1"/>
    <property type="molecule type" value="Genomic_DNA"/>
</dbReference>
<reference evidence="1 2" key="1">
    <citation type="submission" date="2019-11" db="EMBL/GenBank/DDBJ databases">
        <title>Whole-genome sequence of a the green, strictly anaerobic photosynthetic bacterium Heliobacillus mobilis DSM 6151.</title>
        <authorList>
            <person name="Kyndt J.A."/>
            <person name="Meyer T.E."/>
        </authorList>
    </citation>
    <scope>NUCLEOTIDE SEQUENCE [LARGE SCALE GENOMIC DNA]</scope>
    <source>
        <strain evidence="1 2">DSM 6151</strain>
    </source>
</reference>